<organism evidence="2 3">
    <name type="scientific">Chitinophaga sancti</name>
    <dbReference type="NCBI Taxonomy" id="1004"/>
    <lineage>
        <taxon>Bacteria</taxon>
        <taxon>Pseudomonadati</taxon>
        <taxon>Bacteroidota</taxon>
        <taxon>Chitinophagia</taxon>
        <taxon>Chitinophagales</taxon>
        <taxon>Chitinophagaceae</taxon>
        <taxon>Chitinophaga</taxon>
    </lineage>
</organism>
<name>A0A1K1S0F0_9BACT</name>
<reference evidence="2 3" key="1">
    <citation type="submission" date="2016-11" db="EMBL/GenBank/DDBJ databases">
        <authorList>
            <person name="Jaros S."/>
            <person name="Januszkiewicz K."/>
            <person name="Wedrychowicz H."/>
        </authorList>
    </citation>
    <scope>NUCLEOTIDE SEQUENCE [LARGE SCALE GENOMIC DNA]</scope>
    <source>
        <strain evidence="2 3">DSM 784</strain>
    </source>
</reference>
<keyword evidence="1" id="KW-1133">Transmembrane helix</keyword>
<dbReference type="AlphaFoldDB" id="A0A1K1S0F0"/>
<proteinExistence type="predicted"/>
<sequence length="65" mass="7746">MLFVKNKSNVFYFRFYTALLVRSIYRYVFAYSCKMISTPDPLMSSLTQANKISLFSEQREILVFK</sequence>
<accession>A0A1K1S0F0</accession>
<feature type="transmembrane region" description="Helical" evidence="1">
    <location>
        <begin position="12"/>
        <end position="29"/>
    </location>
</feature>
<dbReference type="EMBL" id="FPIZ01000016">
    <property type="protein sequence ID" value="SFW77793.1"/>
    <property type="molecule type" value="Genomic_DNA"/>
</dbReference>
<gene>
    <name evidence="2" type="ORF">SAMN05661012_04520</name>
</gene>
<dbReference type="Proteomes" id="UP000183788">
    <property type="component" value="Unassembled WGS sequence"/>
</dbReference>
<keyword evidence="1" id="KW-0812">Transmembrane</keyword>
<evidence type="ECO:0000313" key="2">
    <source>
        <dbReference type="EMBL" id="SFW77793.1"/>
    </source>
</evidence>
<evidence type="ECO:0000313" key="3">
    <source>
        <dbReference type="Proteomes" id="UP000183788"/>
    </source>
</evidence>
<protein>
    <submittedName>
        <fullName evidence="2">Uncharacterized protein</fullName>
    </submittedName>
</protein>
<keyword evidence="1" id="KW-0472">Membrane</keyword>
<evidence type="ECO:0000256" key="1">
    <source>
        <dbReference type="SAM" id="Phobius"/>
    </source>
</evidence>